<evidence type="ECO:0000313" key="14">
    <source>
        <dbReference type="Proteomes" id="UP000196594"/>
    </source>
</evidence>
<dbReference type="EC" id="2.7.7.2" evidence="3"/>
<dbReference type="CDD" id="cd02064">
    <property type="entry name" value="FAD_synthetase_N"/>
    <property type="match status" value="1"/>
</dbReference>
<keyword evidence="10" id="KW-0067">ATP-binding</keyword>
<dbReference type="PANTHER" id="PTHR22749">
    <property type="entry name" value="RIBOFLAVIN KINASE/FMN ADENYLYLTRANSFERASE"/>
    <property type="match status" value="1"/>
</dbReference>
<evidence type="ECO:0000256" key="7">
    <source>
        <dbReference type="ARBA" id="ARBA00022695"/>
    </source>
</evidence>
<evidence type="ECO:0000256" key="2">
    <source>
        <dbReference type="ARBA" id="ARBA00010214"/>
    </source>
</evidence>
<evidence type="ECO:0000256" key="6">
    <source>
        <dbReference type="ARBA" id="ARBA00022679"/>
    </source>
</evidence>
<proteinExistence type="inferred from homology"/>
<dbReference type="Gene3D" id="3.40.50.620">
    <property type="entry name" value="HUPs"/>
    <property type="match status" value="1"/>
</dbReference>
<evidence type="ECO:0000256" key="8">
    <source>
        <dbReference type="ARBA" id="ARBA00022741"/>
    </source>
</evidence>
<dbReference type="InterPro" id="IPR015864">
    <property type="entry name" value="FAD_synthase"/>
</dbReference>
<feature type="domain" description="FAD synthetase" evidence="12">
    <location>
        <begin position="15"/>
        <end position="167"/>
    </location>
</feature>
<dbReference type="Proteomes" id="UP000196594">
    <property type="component" value="Unassembled WGS sequence"/>
</dbReference>
<gene>
    <name evidence="13" type="ORF">CBM15_08220</name>
</gene>
<evidence type="ECO:0000256" key="11">
    <source>
        <dbReference type="ARBA" id="ARBA00049494"/>
    </source>
</evidence>
<evidence type="ECO:0000256" key="4">
    <source>
        <dbReference type="ARBA" id="ARBA00022630"/>
    </source>
</evidence>
<dbReference type="InterPro" id="IPR014729">
    <property type="entry name" value="Rossmann-like_a/b/a_fold"/>
</dbReference>
<accession>A0ABX3ZI35</accession>
<keyword evidence="6" id="KW-0808">Transferase</keyword>
<organism evidence="13 14">
    <name type="scientific">Solibacillus kalamii</name>
    <dbReference type="NCBI Taxonomy" id="1748298"/>
    <lineage>
        <taxon>Bacteria</taxon>
        <taxon>Bacillati</taxon>
        <taxon>Bacillota</taxon>
        <taxon>Bacilli</taxon>
        <taxon>Bacillales</taxon>
        <taxon>Caryophanaceae</taxon>
        <taxon>Solibacillus</taxon>
    </lineage>
</organism>
<protein>
    <recommendedName>
        <fullName evidence="3">FAD synthase</fullName>
        <ecNumber evidence="3">2.7.7.2</ecNumber>
    </recommendedName>
</protein>
<keyword evidence="14" id="KW-1185">Reference proteome</keyword>
<keyword evidence="5" id="KW-0288">FMN</keyword>
<dbReference type="RefSeq" id="WP_087617074.1">
    <property type="nucleotide sequence ID" value="NZ_JAFBEY010000003.1"/>
</dbReference>
<dbReference type="InterPro" id="IPR023468">
    <property type="entry name" value="Riboflavin_kinase"/>
</dbReference>
<dbReference type="SUPFAM" id="SSF52374">
    <property type="entry name" value="Nucleotidylyl transferase"/>
    <property type="match status" value="1"/>
</dbReference>
<evidence type="ECO:0000259" key="12">
    <source>
        <dbReference type="Pfam" id="PF06574"/>
    </source>
</evidence>
<evidence type="ECO:0000256" key="5">
    <source>
        <dbReference type="ARBA" id="ARBA00022643"/>
    </source>
</evidence>
<comment type="caution">
    <text evidence="13">The sequence shown here is derived from an EMBL/GenBank/DDBJ whole genome shotgun (WGS) entry which is preliminary data.</text>
</comment>
<evidence type="ECO:0000256" key="1">
    <source>
        <dbReference type="ARBA" id="ARBA00004726"/>
    </source>
</evidence>
<sequence>MKIIIVNENNLPIVQQNSEPAVMALGFFDGVHKGHQEVILAARKKARKNGLKLAVMSFFPHPKTVFSNEEVDYLMPMEKKAERFQSLGVDLFYIVDFTKSFAALQPKQFVQQYLVGLQVQYAVAGFDYTYGAKGAGTTTTIHSDSDCKIIVDIVKRFSISGKKVSSTCIREKLKRGYVEEVTALLGKPYSVQYSVKNGLHDYYTLPQCGEYYVTILAGKRAISQKVYVKNTEDIIFYHDLNIDDCSIYFHQRATQKYQEIS</sequence>
<keyword evidence="7" id="KW-0548">Nucleotidyltransferase</keyword>
<dbReference type="Pfam" id="PF06574">
    <property type="entry name" value="FAD_syn"/>
    <property type="match status" value="1"/>
</dbReference>
<evidence type="ECO:0000256" key="9">
    <source>
        <dbReference type="ARBA" id="ARBA00022827"/>
    </source>
</evidence>
<keyword evidence="9" id="KW-0274">FAD</keyword>
<comment type="similarity">
    <text evidence="2">Belongs to the RibF family.</text>
</comment>
<keyword evidence="8" id="KW-0547">Nucleotide-binding</keyword>
<comment type="pathway">
    <text evidence="1">Cofactor biosynthesis; FAD biosynthesis; FAD from FMN: step 1/1.</text>
</comment>
<evidence type="ECO:0000256" key="10">
    <source>
        <dbReference type="ARBA" id="ARBA00022840"/>
    </source>
</evidence>
<dbReference type="PANTHER" id="PTHR22749:SF6">
    <property type="entry name" value="RIBOFLAVIN KINASE"/>
    <property type="match status" value="1"/>
</dbReference>
<evidence type="ECO:0000256" key="3">
    <source>
        <dbReference type="ARBA" id="ARBA00012393"/>
    </source>
</evidence>
<evidence type="ECO:0000313" key="13">
    <source>
        <dbReference type="EMBL" id="OUZ39234.1"/>
    </source>
</evidence>
<name>A0ABX3ZI35_9BACL</name>
<keyword evidence="4" id="KW-0285">Flavoprotein</keyword>
<comment type="catalytic activity">
    <reaction evidence="11">
        <text>FMN + ATP + H(+) = FAD + diphosphate</text>
        <dbReference type="Rhea" id="RHEA:17237"/>
        <dbReference type="ChEBI" id="CHEBI:15378"/>
        <dbReference type="ChEBI" id="CHEBI:30616"/>
        <dbReference type="ChEBI" id="CHEBI:33019"/>
        <dbReference type="ChEBI" id="CHEBI:57692"/>
        <dbReference type="ChEBI" id="CHEBI:58210"/>
        <dbReference type="EC" id="2.7.7.2"/>
    </reaction>
</comment>
<reference evidence="13 14" key="1">
    <citation type="journal article" date="2017" name="Int. J. Syst. Evol. Microbiol.">
        <title>Solibacillus kalamii sp. nov., isolated from a high-efficiency particulate arrestance filter system used in the International Space Station.</title>
        <authorList>
            <person name="Checinska Sielaff A."/>
            <person name="Kumar R.M."/>
            <person name="Pal D."/>
            <person name="Mayilraj S."/>
            <person name="Venkateswaran K."/>
        </authorList>
    </citation>
    <scope>NUCLEOTIDE SEQUENCE [LARGE SCALE GENOMIC DNA]</scope>
    <source>
        <strain evidence="13 14">ISSFR-015</strain>
    </source>
</reference>
<dbReference type="EMBL" id="NHNT01000004">
    <property type="protein sequence ID" value="OUZ39234.1"/>
    <property type="molecule type" value="Genomic_DNA"/>
</dbReference>